<evidence type="ECO:0000313" key="1">
    <source>
        <dbReference type="EMBL" id="MUN27898.1"/>
    </source>
</evidence>
<dbReference type="Proteomes" id="UP000470772">
    <property type="component" value="Unassembled WGS sequence"/>
</dbReference>
<accession>A0A6A9QJK0</accession>
<dbReference type="AlphaFoldDB" id="A0A6A9QJK0"/>
<keyword evidence="2" id="KW-1185">Reference proteome</keyword>
<proteinExistence type="predicted"/>
<comment type="caution">
    <text evidence="1">The sequence shown here is derived from an EMBL/GenBank/DDBJ whole genome shotgun (WGS) entry which is preliminary data.</text>
</comment>
<gene>
    <name evidence="1" type="ORF">GC250_00075</name>
</gene>
<name>A0A6A9QJK0_SULME</name>
<reference evidence="1 2" key="1">
    <citation type="submission" date="2019-10" db="EMBL/GenBank/DDBJ databases">
        <title>Sequencing and Assembly of Multiple Reported Metal-Biooxidizing Members of the Extremely Thermoacidophilic Archaeal Family Sulfolobaceae.</title>
        <authorList>
            <person name="Counts J.A."/>
            <person name="Kelly R.M."/>
        </authorList>
    </citation>
    <scope>NUCLEOTIDE SEQUENCE [LARGE SCALE GENOMIC DNA]</scope>
    <source>
        <strain evidence="1 2">DSM 6482</strain>
    </source>
</reference>
<sequence>MDTRKDIRNEIEIESGVNAQVKLAPLNERKGPHNGNGILEGLAGGEVVTIIPIPGGALKLKNMSNLSAI</sequence>
<organism evidence="1 2">
    <name type="scientific">Sulfuracidifex metallicus DSM 6482 = JCM 9184</name>
    <dbReference type="NCBI Taxonomy" id="523847"/>
    <lineage>
        <taxon>Archaea</taxon>
        <taxon>Thermoproteota</taxon>
        <taxon>Thermoprotei</taxon>
        <taxon>Sulfolobales</taxon>
        <taxon>Sulfolobaceae</taxon>
        <taxon>Sulfuracidifex</taxon>
    </lineage>
</organism>
<evidence type="ECO:0000313" key="2">
    <source>
        <dbReference type="Proteomes" id="UP000470772"/>
    </source>
</evidence>
<protein>
    <submittedName>
        <fullName evidence="1">Uncharacterized protein</fullName>
    </submittedName>
</protein>
<dbReference type="EMBL" id="WGGD01000003">
    <property type="protein sequence ID" value="MUN27898.1"/>
    <property type="molecule type" value="Genomic_DNA"/>
</dbReference>
<dbReference type="RefSeq" id="WP_054839390.1">
    <property type="nucleotide sequence ID" value="NZ_BBBY01000114.1"/>
</dbReference>